<dbReference type="GO" id="GO:0005886">
    <property type="term" value="C:plasma membrane"/>
    <property type="evidence" value="ECO:0007669"/>
    <property type="project" value="UniProtKB-SubCell"/>
</dbReference>
<keyword evidence="4 6" id="KW-1133">Transmembrane helix</keyword>
<dbReference type="InterPro" id="IPR001851">
    <property type="entry name" value="ABC_transp_permease"/>
</dbReference>
<feature type="transmembrane region" description="Helical" evidence="6">
    <location>
        <begin position="81"/>
        <end position="101"/>
    </location>
</feature>
<comment type="caution">
    <text evidence="7">The sequence shown here is derived from an EMBL/GenBank/DDBJ whole genome shotgun (WGS) entry which is preliminary data.</text>
</comment>
<comment type="subcellular location">
    <subcellularLocation>
        <location evidence="1">Cell membrane</location>
        <topology evidence="1">Multi-pass membrane protein</topology>
    </subcellularLocation>
</comment>
<dbReference type="CDD" id="cd06581">
    <property type="entry name" value="TM_PBP1_LivM_like"/>
    <property type="match status" value="1"/>
</dbReference>
<accession>A0A840DMZ7</accession>
<dbReference type="EMBL" id="JACIDE010000013">
    <property type="protein sequence ID" value="MBB4074320.1"/>
    <property type="molecule type" value="Genomic_DNA"/>
</dbReference>
<feature type="transmembrane region" description="Helical" evidence="6">
    <location>
        <begin position="208"/>
        <end position="229"/>
    </location>
</feature>
<evidence type="ECO:0000256" key="1">
    <source>
        <dbReference type="ARBA" id="ARBA00004651"/>
    </source>
</evidence>
<feature type="transmembrane region" description="Helical" evidence="6">
    <location>
        <begin position="289"/>
        <end position="311"/>
    </location>
</feature>
<organism evidence="7 8">
    <name type="scientific">Anoxybacteroides voinovskiense</name>
    <dbReference type="NCBI Taxonomy" id="230470"/>
    <lineage>
        <taxon>Bacteria</taxon>
        <taxon>Bacillati</taxon>
        <taxon>Bacillota</taxon>
        <taxon>Bacilli</taxon>
        <taxon>Bacillales</taxon>
        <taxon>Anoxybacillaceae</taxon>
        <taxon>Anoxybacteroides</taxon>
    </lineage>
</organism>
<evidence type="ECO:0000313" key="8">
    <source>
        <dbReference type="Proteomes" id="UP000559598"/>
    </source>
</evidence>
<dbReference type="RefSeq" id="WP_183184608.1">
    <property type="nucleotide sequence ID" value="NZ_BMNP01000012.1"/>
</dbReference>
<reference evidence="7 8" key="1">
    <citation type="submission" date="2020-08" db="EMBL/GenBank/DDBJ databases">
        <title>Genomic Encyclopedia of Type Strains, Phase IV (KMG-IV): sequencing the most valuable type-strain genomes for metagenomic binning, comparative biology and taxonomic classification.</title>
        <authorList>
            <person name="Goeker M."/>
        </authorList>
    </citation>
    <scope>NUCLEOTIDE SEQUENCE [LARGE SCALE GENOMIC DNA]</scope>
    <source>
        <strain evidence="7 8">DSM 17075</strain>
    </source>
</reference>
<sequence>MHERRLGTWLFALGILLFPLIVHSNYLLSILIMIGFYSLVCNGLTMLMGYAGQISLGHAAFYGIGAYTTAYLSATHGWSPWLSIIAGAVISAFIAFIVGIPTFKLKGHYLALATLGFGVIVYTCFKEFTSITGGMNGFFGIPSIKLFAWEFSNDARFYYLIWTVVLLSLLFSQNIIHSRVGRALRSIEGSEAASDAVGIDIMRYKLQVFVYSAICASIAGSLYAHYVTFINPQAFDAMLSIYFLIMVITGGASSIWGAVIGSSVFVLLSELLKEVVPLVFSNAGGEFEIVFFGVLLVVMLIYMPNGLTAAWKKITGKWRTSTTLSPAAKGGGGR</sequence>
<proteinExistence type="predicted"/>
<feature type="transmembrane region" description="Helical" evidence="6">
    <location>
        <begin position="56"/>
        <end position="74"/>
    </location>
</feature>
<dbReference type="AlphaFoldDB" id="A0A840DMZ7"/>
<keyword evidence="3 6" id="KW-0812">Transmembrane</keyword>
<dbReference type="GO" id="GO:0015658">
    <property type="term" value="F:branched-chain amino acid transmembrane transporter activity"/>
    <property type="evidence" value="ECO:0007669"/>
    <property type="project" value="InterPro"/>
</dbReference>
<feature type="transmembrane region" description="Helical" evidence="6">
    <location>
        <begin position="241"/>
        <end position="269"/>
    </location>
</feature>
<name>A0A840DMZ7_9BACL</name>
<evidence type="ECO:0000256" key="3">
    <source>
        <dbReference type="ARBA" id="ARBA00022692"/>
    </source>
</evidence>
<evidence type="ECO:0000256" key="2">
    <source>
        <dbReference type="ARBA" id="ARBA00022475"/>
    </source>
</evidence>
<dbReference type="PANTHER" id="PTHR30482">
    <property type="entry name" value="HIGH-AFFINITY BRANCHED-CHAIN AMINO ACID TRANSPORT SYSTEM PERMEASE"/>
    <property type="match status" value="1"/>
</dbReference>
<evidence type="ECO:0000256" key="5">
    <source>
        <dbReference type="ARBA" id="ARBA00023136"/>
    </source>
</evidence>
<dbReference type="PANTHER" id="PTHR30482:SF18">
    <property type="entry name" value="BRANCHED AMINO ACID TRANSPORT SYSTEM PERMEASE"/>
    <property type="match status" value="1"/>
</dbReference>
<dbReference type="InterPro" id="IPR043428">
    <property type="entry name" value="LivM-like"/>
</dbReference>
<dbReference type="Proteomes" id="UP000559598">
    <property type="component" value="Unassembled WGS sequence"/>
</dbReference>
<evidence type="ECO:0000256" key="6">
    <source>
        <dbReference type="SAM" id="Phobius"/>
    </source>
</evidence>
<keyword evidence="8" id="KW-1185">Reference proteome</keyword>
<keyword evidence="5 6" id="KW-0472">Membrane</keyword>
<evidence type="ECO:0000313" key="7">
    <source>
        <dbReference type="EMBL" id="MBB4074320.1"/>
    </source>
</evidence>
<dbReference type="Pfam" id="PF02653">
    <property type="entry name" value="BPD_transp_2"/>
    <property type="match status" value="1"/>
</dbReference>
<protein>
    <submittedName>
        <fullName evidence="7">Branched-chain amino acid transport system permease protein</fullName>
    </submittedName>
</protein>
<gene>
    <name evidence="7" type="ORF">GGR02_002086</name>
</gene>
<feature type="transmembrane region" description="Helical" evidence="6">
    <location>
        <begin position="107"/>
        <end position="125"/>
    </location>
</feature>
<evidence type="ECO:0000256" key="4">
    <source>
        <dbReference type="ARBA" id="ARBA00022989"/>
    </source>
</evidence>
<feature type="transmembrane region" description="Helical" evidence="6">
    <location>
        <begin position="157"/>
        <end position="176"/>
    </location>
</feature>
<keyword evidence="2" id="KW-1003">Cell membrane</keyword>